<gene>
    <name evidence="1" type="ORF">IW245_000447</name>
</gene>
<keyword evidence="2" id="KW-1185">Reference proteome</keyword>
<reference evidence="1" key="1">
    <citation type="submission" date="2020-11" db="EMBL/GenBank/DDBJ databases">
        <title>Sequencing the genomes of 1000 actinobacteria strains.</title>
        <authorList>
            <person name="Klenk H.-P."/>
        </authorList>
    </citation>
    <scope>NUCLEOTIDE SEQUENCE</scope>
    <source>
        <strain evidence="1">DSM 45356</strain>
    </source>
</reference>
<name>A0A8J7G5W4_9ACTN</name>
<evidence type="ECO:0000313" key="2">
    <source>
        <dbReference type="Proteomes" id="UP000622552"/>
    </source>
</evidence>
<organism evidence="1 2">
    <name type="scientific">Longispora fulva</name>
    <dbReference type="NCBI Taxonomy" id="619741"/>
    <lineage>
        <taxon>Bacteria</taxon>
        <taxon>Bacillati</taxon>
        <taxon>Actinomycetota</taxon>
        <taxon>Actinomycetes</taxon>
        <taxon>Micromonosporales</taxon>
        <taxon>Micromonosporaceae</taxon>
        <taxon>Longispora</taxon>
    </lineage>
</organism>
<proteinExistence type="predicted"/>
<dbReference type="AlphaFoldDB" id="A0A8J7G5W4"/>
<dbReference type="EMBL" id="JADOUF010000001">
    <property type="protein sequence ID" value="MBG6134253.1"/>
    <property type="molecule type" value="Genomic_DNA"/>
</dbReference>
<dbReference type="RefSeq" id="WP_197001512.1">
    <property type="nucleotide sequence ID" value="NZ_BONS01000035.1"/>
</dbReference>
<comment type="caution">
    <text evidence="1">The sequence shown here is derived from an EMBL/GenBank/DDBJ whole genome shotgun (WGS) entry which is preliminary data.</text>
</comment>
<dbReference type="Proteomes" id="UP000622552">
    <property type="component" value="Unassembled WGS sequence"/>
</dbReference>
<evidence type="ECO:0000313" key="1">
    <source>
        <dbReference type="EMBL" id="MBG6134253.1"/>
    </source>
</evidence>
<accession>A0A8J7G5W4</accession>
<protein>
    <submittedName>
        <fullName evidence="1">Uncharacterized protein</fullName>
    </submittedName>
</protein>
<sequence length="455" mass="49307">MSTFYQASGWEMSHDLGPGGIVLRNVTHQGYGLADDIRLTRVWVGAPPPDDRTAPRTSPARVRSFVPGSAELPAQLPAFPLKPGAYPPGGFGIYPTVGGLAAEFEADTAIPNLRNDRMRLRQTFLFGPLSKDPPHEPGAVLRAARLFPLLTFTVTPGPEPLPGPSYFRADFRFGLDLSPGPALSRGADPSQRRDLAGVFRDHEDTPSPLQDTSTSVPRLAGLADVFAGAEKPLHHEFLGPGLRLRRSAKPAPRTWDNYHHFPKAEDGSLPSTPGAFHCLHLHWRWGAVSATSSRVPPLVGGDQFKGLGWTPQVGGPLIDPTIPGQDLTLAVTTDSGPGTPWAAELNPSEWQFADLFTNRRAEPLPVKDGAKLTLWVSIEVERPPGKENVAWGGTLFEHGMYFAHDFEPTVLRNRNPDVGLQPGAMAAVGGLRGPLVKESVSPDAKPMPWWRYPPP</sequence>